<reference evidence="6 7" key="1">
    <citation type="submission" date="2010-05" db="EMBL/GenBank/DDBJ databases">
        <title>The Genome Sequence of Thecamonas trahens ATCC 50062.</title>
        <authorList>
            <consortium name="The Broad Institute Genome Sequencing Platform"/>
            <person name="Russ C."/>
            <person name="Cuomo C."/>
            <person name="Shea T."/>
            <person name="Young S.K."/>
            <person name="Zeng Q."/>
            <person name="Koehrsen M."/>
            <person name="Haas B."/>
            <person name="Borodovsky M."/>
            <person name="Guigo R."/>
            <person name="Alvarado L."/>
            <person name="Berlin A."/>
            <person name="Bochicchio J."/>
            <person name="Borenstein D."/>
            <person name="Chapman S."/>
            <person name="Chen Z."/>
            <person name="Freedman E."/>
            <person name="Gellesch M."/>
            <person name="Goldberg J."/>
            <person name="Griggs A."/>
            <person name="Gujja S."/>
            <person name="Heilman E."/>
            <person name="Heiman D."/>
            <person name="Hepburn T."/>
            <person name="Howarth C."/>
            <person name="Jen D."/>
            <person name="Larson L."/>
            <person name="Mehta T."/>
            <person name="Park D."/>
            <person name="Pearson M."/>
            <person name="Roberts A."/>
            <person name="Saif S."/>
            <person name="Shenoy N."/>
            <person name="Sisk P."/>
            <person name="Stolte C."/>
            <person name="Sykes S."/>
            <person name="Thomson T."/>
            <person name="Walk T."/>
            <person name="White J."/>
            <person name="Yandava C."/>
            <person name="Burger G."/>
            <person name="Gray M.W."/>
            <person name="Holland P.W.H."/>
            <person name="King N."/>
            <person name="Lang F.B.F."/>
            <person name="Roger A.J."/>
            <person name="Ruiz-Trillo I."/>
            <person name="Lander E."/>
            <person name="Nusbaum C."/>
        </authorList>
    </citation>
    <scope>NUCLEOTIDE SEQUENCE [LARGE SCALE GENOMIC DNA]</scope>
    <source>
        <strain evidence="6 7">ATCC 50062</strain>
    </source>
</reference>
<dbReference type="InterPro" id="IPR004294">
    <property type="entry name" value="Carotenoid_Oase"/>
</dbReference>
<name>A0A0L0D572_THETB</name>
<organism evidence="6 7">
    <name type="scientific">Thecamonas trahens ATCC 50062</name>
    <dbReference type="NCBI Taxonomy" id="461836"/>
    <lineage>
        <taxon>Eukaryota</taxon>
        <taxon>Apusozoa</taxon>
        <taxon>Apusomonadida</taxon>
        <taxon>Apusomonadidae</taxon>
        <taxon>Thecamonas</taxon>
    </lineage>
</organism>
<comment type="similarity">
    <text evidence="1">Belongs to the carotenoid oxygenase family.</text>
</comment>
<dbReference type="AlphaFoldDB" id="A0A0L0D572"/>
<dbReference type="PANTHER" id="PTHR10543:SF89">
    <property type="entry name" value="CAROTENOID 9,10(9',10')-CLEAVAGE DIOXYGENASE 1"/>
    <property type="match status" value="1"/>
</dbReference>
<evidence type="ECO:0000256" key="3">
    <source>
        <dbReference type="ARBA" id="ARBA00023002"/>
    </source>
</evidence>
<evidence type="ECO:0000313" key="6">
    <source>
        <dbReference type="EMBL" id="KNC47484.1"/>
    </source>
</evidence>
<dbReference type="STRING" id="461836.A0A0L0D572"/>
<keyword evidence="2 5" id="KW-0479">Metal-binding</keyword>
<feature type="binding site" evidence="5">
    <location>
        <position position="518"/>
    </location>
    <ligand>
        <name>Fe cation</name>
        <dbReference type="ChEBI" id="CHEBI:24875"/>
        <note>catalytic</note>
    </ligand>
</feature>
<gene>
    <name evidence="6" type="ORF">AMSG_02501</name>
</gene>
<sequence>MLRAFVQVVARAVVAVLEALIWVVARSRAAENMFLAGNFGPVDETAQPLALDVTTGNMPAALVGTVFARNGPNPAVQPRAGYHWFDGDGMVHSVKIEAADTVTYACHQLRTPRAVAEMTAGKPLATKIGDMQGAMGLVALLLAKVRGVAGVTTAHGSLGTGLRAATNNTALVYHAARFLALVENGLPFSLGLADNAVTSQDHFDFDGALDHEMTAHPKIDAATGEMFFFGYALGGPPYAYYASVTAQGVKRPSVAIDLPRPVMIHDMAVTPSFGLILDLPLVFRPADMVTKGGIPFVFDRACGARIGLMPRTAEPGSVPRWFDVEPCFVFHTAAAWEVDGGRVVVLVALRYPNFDLNVLGDAGDPDRLSALSAYLYEWRLDVRTGAVTERPLLPNVPAEFPIAAPRTVGASSPPEYVYLARRSAESGLEFDAIVKYHLASERIVGVIEFGAGKCGGEAVFVPRSASGSGAPEDDGFLLTFVYDEVSETSTFAVYSAADMTTIPMASVELGVRVPYGFHGLHLGLGAVSALANGNS</sequence>
<evidence type="ECO:0000256" key="5">
    <source>
        <dbReference type="PIRSR" id="PIRSR604294-1"/>
    </source>
</evidence>
<dbReference type="RefSeq" id="XP_013759420.1">
    <property type="nucleotide sequence ID" value="XM_013903966.1"/>
</dbReference>
<feature type="binding site" evidence="5">
    <location>
        <position position="216"/>
    </location>
    <ligand>
        <name>Fe cation</name>
        <dbReference type="ChEBI" id="CHEBI:24875"/>
        <note>catalytic</note>
    </ligand>
</feature>
<feature type="binding site" evidence="5">
    <location>
        <position position="265"/>
    </location>
    <ligand>
        <name>Fe cation</name>
        <dbReference type="ChEBI" id="CHEBI:24875"/>
        <note>catalytic</note>
    </ligand>
</feature>
<dbReference type="Pfam" id="PF03055">
    <property type="entry name" value="RPE65"/>
    <property type="match status" value="1"/>
</dbReference>
<evidence type="ECO:0000313" key="7">
    <source>
        <dbReference type="Proteomes" id="UP000054408"/>
    </source>
</evidence>
<evidence type="ECO:0000256" key="4">
    <source>
        <dbReference type="ARBA" id="ARBA00023004"/>
    </source>
</evidence>
<dbReference type="OMA" id="ASYRNRW"/>
<dbReference type="PANTHER" id="PTHR10543">
    <property type="entry name" value="BETA-CAROTENE DIOXYGENASE"/>
    <property type="match status" value="1"/>
</dbReference>
<dbReference type="eggNOG" id="KOG1285">
    <property type="taxonomic scope" value="Eukaryota"/>
</dbReference>
<feature type="binding site" evidence="5">
    <location>
        <position position="331"/>
    </location>
    <ligand>
        <name>Fe cation</name>
        <dbReference type="ChEBI" id="CHEBI:24875"/>
        <note>catalytic</note>
    </ligand>
</feature>
<keyword evidence="4 5" id="KW-0408">Iron</keyword>
<dbReference type="GO" id="GO:0016121">
    <property type="term" value="P:carotene catabolic process"/>
    <property type="evidence" value="ECO:0007669"/>
    <property type="project" value="TreeGrafter"/>
</dbReference>
<evidence type="ECO:0000256" key="2">
    <source>
        <dbReference type="ARBA" id="ARBA00022723"/>
    </source>
</evidence>
<dbReference type="GeneID" id="25562181"/>
<evidence type="ECO:0000256" key="1">
    <source>
        <dbReference type="ARBA" id="ARBA00006787"/>
    </source>
</evidence>
<keyword evidence="7" id="KW-1185">Reference proteome</keyword>
<comment type="cofactor">
    <cofactor evidence="5">
        <name>Fe(2+)</name>
        <dbReference type="ChEBI" id="CHEBI:29033"/>
    </cofactor>
    <text evidence="5">Binds 1 Fe(2+) ion per subunit.</text>
</comment>
<dbReference type="GO" id="GO:0009570">
    <property type="term" value="C:chloroplast stroma"/>
    <property type="evidence" value="ECO:0007669"/>
    <property type="project" value="TreeGrafter"/>
</dbReference>
<dbReference type="EMBL" id="GL349447">
    <property type="protein sequence ID" value="KNC47484.1"/>
    <property type="molecule type" value="Genomic_DNA"/>
</dbReference>
<dbReference type="OrthoDB" id="1069523at2759"/>
<accession>A0A0L0D572</accession>
<dbReference type="Proteomes" id="UP000054408">
    <property type="component" value="Unassembled WGS sequence"/>
</dbReference>
<keyword evidence="3" id="KW-0560">Oxidoreductase</keyword>
<dbReference type="GO" id="GO:0010436">
    <property type="term" value="F:carotenoid dioxygenase activity"/>
    <property type="evidence" value="ECO:0007669"/>
    <property type="project" value="TreeGrafter"/>
</dbReference>
<dbReference type="GO" id="GO:0046872">
    <property type="term" value="F:metal ion binding"/>
    <property type="evidence" value="ECO:0007669"/>
    <property type="project" value="UniProtKB-KW"/>
</dbReference>
<proteinExistence type="inferred from homology"/>
<protein>
    <submittedName>
        <fullName evidence="6">Retinal pigment epithelial membrane protein</fullName>
    </submittedName>
</protein>